<accession>A0A401YNQ6</accession>
<dbReference type="RefSeq" id="WP_160161459.1">
    <property type="nucleotide sequence ID" value="NZ_BIFH01000019.1"/>
</dbReference>
<keyword evidence="2" id="KW-1185">Reference proteome</keyword>
<comment type="caution">
    <text evidence="1">The sequence shown here is derived from an EMBL/GenBank/DDBJ whole genome shotgun (WGS) entry which is preliminary data.</text>
</comment>
<proteinExistence type="predicted"/>
<gene>
    <name evidence="1" type="ORF">EHYA_03833</name>
</gene>
<name>A0A401YNQ6_9ACTN</name>
<sequence length="48" mass="4908">MSVDGTPTLETGVEGVLHLDAEPTLLGHPFVVAVAGGHVVQIVGCDLR</sequence>
<protein>
    <submittedName>
        <fullName evidence="1">Uncharacterized protein</fullName>
    </submittedName>
</protein>
<evidence type="ECO:0000313" key="1">
    <source>
        <dbReference type="EMBL" id="GCD96149.1"/>
    </source>
</evidence>
<dbReference type="EMBL" id="BIFH01000019">
    <property type="protein sequence ID" value="GCD96149.1"/>
    <property type="molecule type" value="Genomic_DNA"/>
</dbReference>
<dbReference type="AlphaFoldDB" id="A0A401YNQ6"/>
<dbReference type="Proteomes" id="UP000286931">
    <property type="component" value="Unassembled WGS sequence"/>
</dbReference>
<reference evidence="1 2" key="1">
    <citation type="submission" date="2018-12" db="EMBL/GenBank/DDBJ databases">
        <title>Draft genome sequence of Embleya hyalina NBRC 13850T.</title>
        <authorList>
            <person name="Komaki H."/>
            <person name="Hosoyama A."/>
            <person name="Kimura A."/>
            <person name="Ichikawa N."/>
            <person name="Tamura T."/>
        </authorList>
    </citation>
    <scope>NUCLEOTIDE SEQUENCE [LARGE SCALE GENOMIC DNA]</scope>
    <source>
        <strain evidence="1 2">NBRC 13850</strain>
    </source>
</reference>
<evidence type="ECO:0000313" key="2">
    <source>
        <dbReference type="Proteomes" id="UP000286931"/>
    </source>
</evidence>
<organism evidence="1 2">
    <name type="scientific">Embleya hyalina</name>
    <dbReference type="NCBI Taxonomy" id="516124"/>
    <lineage>
        <taxon>Bacteria</taxon>
        <taxon>Bacillati</taxon>
        <taxon>Actinomycetota</taxon>
        <taxon>Actinomycetes</taxon>
        <taxon>Kitasatosporales</taxon>
        <taxon>Streptomycetaceae</taxon>
        <taxon>Embleya</taxon>
    </lineage>
</organism>